<accession>A0A1J3EP80</accession>
<dbReference type="AlphaFoldDB" id="A0A1J3EP80"/>
<dbReference type="InterPro" id="IPR021109">
    <property type="entry name" value="Peptidase_aspartic_dom_sf"/>
</dbReference>
<evidence type="ECO:0000313" key="1">
    <source>
        <dbReference type="EMBL" id="JAU33843.1"/>
    </source>
</evidence>
<name>A0A1J3EP80_NOCCA</name>
<dbReference type="EMBL" id="GEVK01018989">
    <property type="protein sequence ID" value="JAU33843.1"/>
    <property type="molecule type" value="Transcribed_RNA"/>
</dbReference>
<gene>
    <name evidence="1" type="ORF">LC_TR8864_c3_g1_i1_g.31036</name>
</gene>
<reference evidence="1" key="1">
    <citation type="submission" date="2016-07" db="EMBL/GenBank/DDBJ databases">
        <title>De novo transcriptome assembly of four accessions of the metal hyperaccumulator plant Noccaea caerulescens.</title>
        <authorList>
            <person name="Blande D."/>
            <person name="Halimaa P."/>
            <person name="Tervahauta A.I."/>
            <person name="Aarts M.G."/>
            <person name="Karenlampi S.O."/>
        </authorList>
    </citation>
    <scope>NUCLEOTIDE SEQUENCE</scope>
</reference>
<dbReference type="Gene3D" id="2.40.70.10">
    <property type="entry name" value="Acid Proteases"/>
    <property type="match status" value="1"/>
</dbReference>
<proteinExistence type="predicted"/>
<organism evidence="1">
    <name type="scientific">Noccaea caerulescens</name>
    <name type="common">Alpine penny-cress</name>
    <name type="synonym">Thlaspi caerulescens</name>
    <dbReference type="NCBI Taxonomy" id="107243"/>
    <lineage>
        <taxon>Eukaryota</taxon>
        <taxon>Viridiplantae</taxon>
        <taxon>Streptophyta</taxon>
        <taxon>Embryophyta</taxon>
        <taxon>Tracheophyta</taxon>
        <taxon>Spermatophyta</taxon>
        <taxon>Magnoliopsida</taxon>
        <taxon>eudicotyledons</taxon>
        <taxon>Gunneridae</taxon>
        <taxon>Pentapetalae</taxon>
        <taxon>rosids</taxon>
        <taxon>malvids</taxon>
        <taxon>Brassicales</taxon>
        <taxon>Brassicaceae</taxon>
        <taxon>Coluteocarpeae</taxon>
        <taxon>Noccaea</taxon>
    </lineage>
</organism>
<sequence>MCPKLQQMAVTAVQPVAAQPVAQIAVVQPLGQIGSAPRLYSSAEVDQTSQSGQITGALLVGGFESHMLFDSGASNCFINTERAERSGIRSSPGERSGLVKVAVEDSWLLLAVLEQWMFRLRGSRCQQI</sequence>
<dbReference type="Pfam" id="PF08284">
    <property type="entry name" value="RVP_2"/>
    <property type="match status" value="1"/>
</dbReference>
<protein>
    <submittedName>
        <fullName evidence="1">Uncharacterized protein</fullName>
    </submittedName>
</protein>